<gene>
    <name evidence="1" type="ORF">PECAL_1P16150</name>
</gene>
<keyword evidence="2" id="KW-1185">Reference proteome</keyword>
<dbReference type="EMBL" id="CAKKNE010000001">
    <property type="protein sequence ID" value="CAH0365189.1"/>
    <property type="molecule type" value="Genomic_DNA"/>
</dbReference>
<reference evidence="1" key="1">
    <citation type="submission" date="2021-11" db="EMBL/GenBank/DDBJ databases">
        <authorList>
            <consortium name="Genoscope - CEA"/>
            <person name="William W."/>
        </authorList>
    </citation>
    <scope>NUCLEOTIDE SEQUENCE</scope>
</reference>
<proteinExistence type="predicted"/>
<protein>
    <submittedName>
        <fullName evidence="1">Uncharacterized protein</fullName>
    </submittedName>
</protein>
<feature type="non-terminal residue" evidence="1">
    <location>
        <position position="1"/>
    </location>
</feature>
<comment type="caution">
    <text evidence="1">The sequence shown here is derived from an EMBL/GenBank/DDBJ whole genome shotgun (WGS) entry which is preliminary data.</text>
</comment>
<organism evidence="1 2">
    <name type="scientific">Pelagomonas calceolata</name>
    <dbReference type="NCBI Taxonomy" id="35677"/>
    <lineage>
        <taxon>Eukaryota</taxon>
        <taxon>Sar</taxon>
        <taxon>Stramenopiles</taxon>
        <taxon>Ochrophyta</taxon>
        <taxon>Pelagophyceae</taxon>
        <taxon>Pelagomonadales</taxon>
        <taxon>Pelagomonadaceae</taxon>
        <taxon>Pelagomonas</taxon>
    </lineage>
</organism>
<evidence type="ECO:0000313" key="2">
    <source>
        <dbReference type="Proteomes" id="UP000789595"/>
    </source>
</evidence>
<dbReference type="AlphaFoldDB" id="A0A8J2SCS2"/>
<accession>A0A8J2SCS2</accession>
<sequence length="233" mass="24745">ALGEVVHAEDAVARVGREGVAAPAALALAAPAARRVALLLGRDDAALAALREALALARVLGAADAQHHLERHLGVPRRLAAERREARVVADLPLALVEARRAEVEDVALGRAQRQRRGGRGRARAPVRFPPRGRLPLRLRGGVAAARVGHARQRDDLGHGLRLQPAMRSSVLAAATRSARLQLATRLQLQPGEESSTSNASDLVAATARTHAGGHVQSLPLYDKRQCVQRATN</sequence>
<evidence type="ECO:0000313" key="1">
    <source>
        <dbReference type="EMBL" id="CAH0365189.1"/>
    </source>
</evidence>
<name>A0A8J2SCS2_9STRA</name>
<dbReference type="Proteomes" id="UP000789595">
    <property type="component" value="Unassembled WGS sequence"/>
</dbReference>